<proteinExistence type="predicted"/>
<protein>
    <submittedName>
        <fullName evidence="1">Uncharacterized protein</fullName>
    </submittedName>
</protein>
<dbReference type="EMBL" id="LR796476">
    <property type="protein sequence ID" value="CAB4147600.1"/>
    <property type="molecule type" value="Genomic_DNA"/>
</dbReference>
<reference evidence="1" key="1">
    <citation type="submission" date="2020-04" db="EMBL/GenBank/DDBJ databases">
        <authorList>
            <person name="Chiriac C."/>
            <person name="Salcher M."/>
            <person name="Ghai R."/>
            <person name="Kavagutti S V."/>
        </authorList>
    </citation>
    <scope>NUCLEOTIDE SEQUENCE</scope>
</reference>
<organism evidence="1">
    <name type="scientific">uncultured Caudovirales phage</name>
    <dbReference type="NCBI Taxonomy" id="2100421"/>
    <lineage>
        <taxon>Viruses</taxon>
        <taxon>Duplodnaviria</taxon>
        <taxon>Heunggongvirae</taxon>
        <taxon>Uroviricota</taxon>
        <taxon>Caudoviricetes</taxon>
        <taxon>Peduoviridae</taxon>
        <taxon>Maltschvirus</taxon>
        <taxon>Maltschvirus maltsch</taxon>
    </lineage>
</organism>
<accession>A0A6J5MRL5</accession>
<name>A0A6J5MRL5_9CAUD</name>
<gene>
    <name evidence="1" type="ORF">UFOVP513_41</name>
</gene>
<sequence>MSSEYNRRKREAAIQYLKDRSKHLLTTNYVPTDSAHTNVKETMSRYLEEMKEQGK</sequence>
<evidence type="ECO:0000313" key="1">
    <source>
        <dbReference type="EMBL" id="CAB4147600.1"/>
    </source>
</evidence>